<comment type="caution">
    <text evidence="1">The sequence shown here is derived from an EMBL/GenBank/DDBJ whole genome shotgun (WGS) entry which is preliminary data.</text>
</comment>
<protein>
    <submittedName>
        <fullName evidence="1">Uncharacterized protein</fullName>
    </submittedName>
</protein>
<reference evidence="1" key="1">
    <citation type="journal article" date="2015" name="Nature">
        <title>Complex archaea that bridge the gap between prokaryotes and eukaryotes.</title>
        <authorList>
            <person name="Spang A."/>
            <person name="Saw J.H."/>
            <person name="Jorgensen S.L."/>
            <person name="Zaremba-Niedzwiedzka K."/>
            <person name="Martijn J."/>
            <person name="Lind A.E."/>
            <person name="van Eijk R."/>
            <person name="Schleper C."/>
            <person name="Guy L."/>
            <person name="Ettema T.J."/>
        </authorList>
    </citation>
    <scope>NUCLEOTIDE SEQUENCE</scope>
</reference>
<organism evidence="1">
    <name type="scientific">marine sediment metagenome</name>
    <dbReference type="NCBI Taxonomy" id="412755"/>
    <lineage>
        <taxon>unclassified sequences</taxon>
        <taxon>metagenomes</taxon>
        <taxon>ecological metagenomes</taxon>
    </lineage>
</organism>
<proteinExistence type="predicted"/>
<gene>
    <name evidence="1" type="ORF">LCGC14_1557940</name>
</gene>
<dbReference type="AlphaFoldDB" id="A0A0F9J9E5"/>
<evidence type="ECO:0000313" key="1">
    <source>
        <dbReference type="EMBL" id="KKM48143.1"/>
    </source>
</evidence>
<name>A0A0F9J9E5_9ZZZZ</name>
<accession>A0A0F9J9E5</accession>
<sequence>MNTPQKKKLTNISWPDVVFLAEAEHEAFSDVQIITLYAHCLNLAEEMGLTLPCIEQAEQVQVFEDRVLIVVDAETVDDEAVARGLDLLTLMDNFEVGTIKEIGPRKWFKYKKLH</sequence>
<dbReference type="EMBL" id="LAZR01012000">
    <property type="protein sequence ID" value="KKM48143.1"/>
    <property type="molecule type" value="Genomic_DNA"/>
</dbReference>